<accession>A0A2A2HZ05</accession>
<dbReference type="GO" id="GO:0016780">
    <property type="term" value="F:phosphotransferase activity, for other substituted phosphate groups"/>
    <property type="evidence" value="ECO:0007669"/>
    <property type="project" value="TreeGrafter"/>
</dbReference>
<keyword evidence="4" id="KW-1185">Reference proteome</keyword>
<evidence type="ECO:0000256" key="1">
    <source>
        <dbReference type="ARBA" id="ARBA00006464"/>
    </source>
</evidence>
<sequence>MFKRIFDLCVGMLVLILVLPLLAVLALAIRLRLGAPVFFRQERPGKNGEPFEMVKFRTMLDLCDAEGRPMPDDQRMTG</sequence>
<gene>
    <name evidence="3" type="ORF">CF392_15965</name>
</gene>
<dbReference type="RefSeq" id="WP_143595741.1">
    <property type="nucleotide sequence ID" value="NZ_NMPM01000154.1"/>
</dbReference>
<comment type="caution">
    <text evidence="3">The sequence shown here is derived from an EMBL/GenBank/DDBJ whole genome shotgun (WGS) entry which is preliminary data.</text>
</comment>
<dbReference type="PANTHER" id="PTHR30576:SF8">
    <property type="entry name" value="UNDECAPRENYL-PHOSPHATE GALACTOSE PHOSPHOTRANSFERASE"/>
    <property type="match status" value="1"/>
</dbReference>
<organism evidence="3 4">
    <name type="scientific">Tamilnaduibacter salinus</name>
    <dbReference type="NCBI Taxonomy" id="1484056"/>
    <lineage>
        <taxon>Bacteria</taxon>
        <taxon>Pseudomonadati</taxon>
        <taxon>Pseudomonadota</taxon>
        <taxon>Gammaproteobacteria</taxon>
        <taxon>Pseudomonadales</taxon>
        <taxon>Marinobacteraceae</taxon>
        <taxon>Tamilnaduibacter</taxon>
    </lineage>
</organism>
<name>A0A2A2HZ05_9GAMM</name>
<keyword evidence="3" id="KW-0808">Transferase</keyword>
<dbReference type="Pfam" id="PF02397">
    <property type="entry name" value="Bac_transf"/>
    <property type="match status" value="1"/>
</dbReference>
<dbReference type="PANTHER" id="PTHR30576">
    <property type="entry name" value="COLANIC BIOSYNTHESIS UDP-GLUCOSE LIPID CARRIER TRANSFERASE"/>
    <property type="match status" value="1"/>
</dbReference>
<dbReference type="AlphaFoldDB" id="A0A2A2HZ05"/>
<evidence type="ECO:0000259" key="2">
    <source>
        <dbReference type="Pfam" id="PF02397"/>
    </source>
</evidence>
<feature type="domain" description="Bacterial sugar transferase" evidence="2">
    <location>
        <begin position="3"/>
        <end position="76"/>
    </location>
</feature>
<dbReference type="Proteomes" id="UP000218332">
    <property type="component" value="Unassembled WGS sequence"/>
</dbReference>
<feature type="non-terminal residue" evidence="3">
    <location>
        <position position="78"/>
    </location>
</feature>
<comment type="similarity">
    <text evidence="1">Belongs to the bacterial sugar transferase family.</text>
</comment>
<dbReference type="EMBL" id="NMPM01000154">
    <property type="protein sequence ID" value="PAV24497.1"/>
    <property type="molecule type" value="Genomic_DNA"/>
</dbReference>
<protein>
    <submittedName>
        <fullName evidence="3">Sugar transferase</fullName>
    </submittedName>
</protein>
<reference evidence="3 4" key="1">
    <citation type="submission" date="2017-07" db="EMBL/GenBank/DDBJ databases">
        <title>Tamlnaduibacter salinus (Mi-7) genome sequencing.</title>
        <authorList>
            <person name="Verma A."/>
            <person name="Krishnamurthi S."/>
        </authorList>
    </citation>
    <scope>NUCLEOTIDE SEQUENCE [LARGE SCALE GENOMIC DNA]</scope>
    <source>
        <strain evidence="3 4">Mi-7</strain>
    </source>
</reference>
<dbReference type="InterPro" id="IPR003362">
    <property type="entry name" value="Bact_transf"/>
</dbReference>
<proteinExistence type="inferred from homology"/>
<evidence type="ECO:0000313" key="4">
    <source>
        <dbReference type="Proteomes" id="UP000218332"/>
    </source>
</evidence>
<evidence type="ECO:0000313" key="3">
    <source>
        <dbReference type="EMBL" id="PAV24497.1"/>
    </source>
</evidence>